<dbReference type="Pfam" id="PF17963">
    <property type="entry name" value="Big_9"/>
    <property type="match status" value="3"/>
</dbReference>
<feature type="domain" description="SLH" evidence="2">
    <location>
        <begin position="50"/>
        <end position="109"/>
    </location>
</feature>
<protein>
    <recommendedName>
        <fullName evidence="2">SLH domain-containing protein</fullName>
    </recommendedName>
</protein>
<dbReference type="PROSITE" id="PS51272">
    <property type="entry name" value="SLH"/>
    <property type="match status" value="3"/>
</dbReference>
<dbReference type="SUPFAM" id="SSF49313">
    <property type="entry name" value="Cadherin-like"/>
    <property type="match status" value="1"/>
</dbReference>
<gene>
    <name evidence="3" type="ORF">FZD51_16335</name>
</gene>
<evidence type="ECO:0000259" key="2">
    <source>
        <dbReference type="PROSITE" id="PS51272"/>
    </source>
</evidence>
<dbReference type="PANTHER" id="PTHR43308">
    <property type="entry name" value="OUTER MEMBRANE PROTEIN ALPHA-RELATED"/>
    <property type="match status" value="1"/>
</dbReference>
<dbReference type="GO" id="GO:0005509">
    <property type="term" value="F:calcium ion binding"/>
    <property type="evidence" value="ECO:0007669"/>
    <property type="project" value="InterPro"/>
</dbReference>
<dbReference type="InterPro" id="IPR003343">
    <property type="entry name" value="Big_2"/>
</dbReference>
<dbReference type="InterPro" id="IPR006644">
    <property type="entry name" value="Cadg"/>
</dbReference>
<proteinExistence type="predicted"/>
<dbReference type="InterPro" id="IPR015919">
    <property type="entry name" value="Cadherin-like_sf"/>
</dbReference>
<dbReference type="SMART" id="SM00635">
    <property type="entry name" value="BID_2"/>
    <property type="match status" value="8"/>
</dbReference>
<evidence type="ECO:0000313" key="4">
    <source>
        <dbReference type="Proteomes" id="UP000322139"/>
    </source>
</evidence>
<dbReference type="Gene3D" id="2.60.40.10">
    <property type="entry name" value="Immunoglobulins"/>
    <property type="match status" value="9"/>
</dbReference>
<keyword evidence="1" id="KW-0732">Signal</keyword>
<feature type="domain" description="SLH" evidence="2">
    <location>
        <begin position="111"/>
        <end position="173"/>
    </location>
</feature>
<dbReference type="EMBL" id="VTER01000007">
    <property type="protein sequence ID" value="TYS47027.1"/>
    <property type="molecule type" value="Genomic_DNA"/>
</dbReference>
<sequence length="1576" mass="165808">MNKAIIFLPFYYVGGKHMRYKHSPNWRFFLSAAAGVMAAGSVSPLIPYAQGISFSDVTNKDYYFQAVSSLSERGIIKGYGNGIFKPEESVTRAQAAKMLALALNLRTDHVKDPGFKDVSKNNWAYRYIAALAERGIIKGYGDQYKPNEPITRAQMAKIIALGYKFKESPLKDKRFQDVNPTDWYAGYLQPLIEKGITNGTTAKTYSPNETVSRGQMAAFIYRSELAAKPLQITAAVSGITDHNVVTDKGTFSLSANLKTWFNVENAGALKGANITFSPNGDSIDKFLSVELTAGGQAGSNSETYNHITLNGKNALINTDLIVNSDFTILKDMKINGNLETRSAVQHSFYTENISVSGKTIVSDGAATTLANSDKFYNSLSYKIAQNRYEAVAASDLKAASRVVFRNSSLGELEISKGGAIVEATGETKADSVLIRSKTRFTAESQTIIPKITIEAGVESVEINSNVEEVRIIGNGDITISGNASFGQMAASSASIVRVESTGQVGLLKTVDKDSRFILGRYTRIADMQLPAGVEPAEAISNYESVKNNIQKIGGKDNPDYVPGGATVIPNRAPAVAAEVSDQNLTAGSAPFSIELGSVFTDPDGDALQLTAVSSAADVADASLQGATLLITAVTAGASTITVTADDGRGGIVYESFIVNVEQPNSIPVVANEIADQTAVAGTAPITVDLSNVFMDADHDSLTITAESSNSGVAAASADGTTLTLTPSAPGTAAITVKADDGRGGTVEESFTITVEQPNRAPVVAKEMIDQKVMAGGPPMILDLSQVFGDADGDALTMTAASSDSTIASAEVTGNDLKVTVLSAGTATITVKADDGRGGTVEESFTITAERPNHAPILKNEIVNQTAVAGDEPSLIDLTNVFEDIDGDTLTITAGTTDAAIATAEIIGTSLKLTPLNAGRATIIITAADGRGGSQEESFYITVEQPNRAPVVAKEMIDQKVMAGGPPMILDLSQVFGDADGDALTMTAASSDSTIASAEVAGNDLKVTVLSAGTATITVKADDGRGGTVEESFTITIEQPNRAPVVAKEMIDQKVMAGGPPMILDLSQVFGDADGDALTMTAASSDGTIASAEVAGNDLKVTVLSAGTATITVKADDGRGGTVEESFTITIERPNRAPVLAKEIVNQTAVAGEAPFMIDISNVFSDPDGDKLTLTAISNNSGIAAVEVNGTYLKLTPLNKGRAVISVTAADGRGGSEEESFFITVEQPNHAPSVKNEISDQKVMAGGPPILLDLNGTFGDEDGDALTITASTSDSSVAEAEVDGTTLKLTTLSAGTTTVKVKADDGRGGTVEESFTVTIEAPNRAPIVITGISDQTVLTGEPPFTVDLSNVFEDADGDTLTLTATSSNVGVSTAVVSGTDLKLTALNAGTATINVKADDGRGGTAEESFIITIKQPNSSVPEETAPSLFISETIWGGFGDFALEIYNPTVNQIDLTKLTLVLADQKKNFREFSINQLGPGQVLSVVDDFFILEDFEIPSEVLRTSFDLVPEETVEYVNIQLEYDEQIIDSVKYYKNKTMVRNSGVTKGSTMYDENQWTQYPIDDFKHIGTHDFTPVP</sequence>
<evidence type="ECO:0000313" key="3">
    <source>
        <dbReference type="EMBL" id="TYS47027.1"/>
    </source>
</evidence>
<dbReference type="InterPro" id="IPR051465">
    <property type="entry name" value="Cell_Envelope_Struct_Comp"/>
</dbReference>
<dbReference type="SMART" id="SM00736">
    <property type="entry name" value="CADG"/>
    <property type="match status" value="9"/>
</dbReference>
<dbReference type="Pfam" id="PF00395">
    <property type="entry name" value="SLH"/>
    <property type="match status" value="3"/>
</dbReference>
<reference evidence="3 4" key="1">
    <citation type="submission" date="2019-08" db="EMBL/GenBank/DDBJ databases">
        <title>Bacillus genomes from the desert of Cuatro Cienegas, Coahuila.</title>
        <authorList>
            <person name="Olmedo-Alvarez G."/>
        </authorList>
    </citation>
    <scope>NUCLEOTIDE SEQUENCE [LARGE SCALE GENOMIC DNA]</scope>
    <source>
        <strain evidence="3 4">CH446_14T</strain>
    </source>
</reference>
<accession>A0A5D4R6K0</accession>
<evidence type="ECO:0000256" key="1">
    <source>
        <dbReference type="ARBA" id="ARBA00022729"/>
    </source>
</evidence>
<name>A0A5D4R6K0_9BACI</name>
<comment type="caution">
    <text evidence="3">The sequence shown here is derived from an EMBL/GenBank/DDBJ whole genome shotgun (WGS) entry which is preliminary data.</text>
</comment>
<organism evidence="3 4">
    <name type="scientific">Bacillus infantis</name>
    <dbReference type="NCBI Taxonomy" id="324767"/>
    <lineage>
        <taxon>Bacteria</taxon>
        <taxon>Bacillati</taxon>
        <taxon>Bacillota</taxon>
        <taxon>Bacilli</taxon>
        <taxon>Bacillales</taxon>
        <taxon>Bacillaceae</taxon>
        <taxon>Bacillus</taxon>
    </lineage>
</organism>
<dbReference type="Proteomes" id="UP000322139">
    <property type="component" value="Unassembled WGS sequence"/>
</dbReference>
<dbReference type="InterPro" id="IPR013783">
    <property type="entry name" value="Ig-like_fold"/>
</dbReference>
<dbReference type="PANTHER" id="PTHR43308:SF5">
    <property type="entry name" value="S-LAYER PROTEIN _ PEPTIDOGLYCAN ENDO-BETA-N-ACETYLGLUCOSAMINIDASE"/>
    <property type="match status" value="1"/>
</dbReference>
<feature type="domain" description="SLH" evidence="2">
    <location>
        <begin position="174"/>
        <end position="234"/>
    </location>
</feature>
<dbReference type="InterPro" id="IPR001119">
    <property type="entry name" value="SLH_dom"/>
</dbReference>
<dbReference type="GO" id="GO:0016020">
    <property type="term" value="C:membrane"/>
    <property type="evidence" value="ECO:0007669"/>
    <property type="project" value="InterPro"/>
</dbReference>